<dbReference type="PANTHER" id="PTHR46134:SF3">
    <property type="entry name" value="ARFGAP WITH FG REPEATS 1"/>
    <property type="match status" value="1"/>
</dbReference>
<dbReference type="InterPro" id="IPR037278">
    <property type="entry name" value="ARFGAP/RecO"/>
</dbReference>
<dbReference type="InParanoid" id="A0A7M7NLT2"/>
<proteinExistence type="predicted"/>
<dbReference type="EnsemblMetazoa" id="XM_030981679">
    <property type="protein sequence ID" value="XP_030837539"/>
    <property type="gene ID" value="LOC576314"/>
</dbReference>
<keyword evidence="4" id="KW-0862">Zinc</keyword>
<keyword evidence="3 5" id="KW-0863">Zinc-finger</keyword>
<feature type="compositionally biased region" description="Low complexity" evidence="6">
    <location>
        <begin position="438"/>
        <end position="449"/>
    </location>
</feature>
<reference evidence="8" key="2">
    <citation type="submission" date="2021-01" db="UniProtKB">
        <authorList>
            <consortium name="EnsemblMetazoa"/>
        </authorList>
    </citation>
    <scope>IDENTIFICATION</scope>
</reference>
<dbReference type="CTD" id="3267"/>
<dbReference type="SUPFAM" id="SSF57863">
    <property type="entry name" value="ArfGap/RecO-like zinc finger"/>
    <property type="match status" value="1"/>
</dbReference>
<evidence type="ECO:0000313" key="8">
    <source>
        <dbReference type="EnsemblMetazoa" id="XP_030837539"/>
    </source>
</evidence>
<feature type="region of interest" description="Disordered" evidence="6">
    <location>
        <begin position="399"/>
        <end position="498"/>
    </location>
</feature>
<feature type="region of interest" description="Disordered" evidence="6">
    <location>
        <begin position="650"/>
        <end position="721"/>
    </location>
</feature>
<protein>
    <recommendedName>
        <fullName evidence="7">Arf-GAP domain-containing protein</fullName>
    </recommendedName>
</protein>
<evidence type="ECO:0000256" key="1">
    <source>
        <dbReference type="ARBA" id="ARBA00022723"/>
    </source>
</evidence>
<dbReference type="Proteomes" id="UP000007110">
    <property type="component" value="Unassembled WGS sequence"/>
</dbReference>
<dbReference type="Gene3D" id="1.10.220.150">
    <property type="entry name" value="Arf GTPase activating protein"/>
    <property type="match status" value="1"/>
</dbReference>
<keyword evidence="9" id="KW-1185">Reference proteome</keyword>
<dbReference type="KEGG" id="spu:576314"/>
<accession>A0A7M7NLT2</accession>
<dbReference type="AlphaFoldDB" id="A0A7M7NLT2"/>
<dbReference type="GO" id="GO:0005737">
    <property type="term" value="C:cytoplasm"/>
    <property type="evidence" value="ECO:0000318"/>
    <property type="project" value="GO_Central"/>
</dbReference>
<dbReference type="InterPro" id="IPR038508">
    <property type="entry name" value="ArfGAP_dom_sf"/>
</dbReference>
<evidence type="ECO:0000256" key="6">
    <source>
        <dbReference type="SAM" id="MobiDB-lite"/>
    </source>
</evidence>
<dbReference type="CDD" id="cd08838">
    <property type="entry name" value="ArfGap_AGFG"/>
    <property type="match status" value="1"/>
</dbReference>
<feature type="compositionally biased region" description="Low complexity" evidence="6">
    <location>
        <begin position="221"/>
        <end position="255"/>
    </location>
</feature>
<sequence>MASKRKQDDKHLKQLREMVSREHNKTCFECNQRGPTYVDMTIGTFVCTACSGILRGINPPHRVKSISMASYTAAEMTSLEKSGNEASRHIWLGLYDSKSQPGPESKEDGKVRDYLVQKYEKKRWYVEPSQAAVLAAAKAKEASESAERKSTSSSHSTPEPKPLKSLIGSNAAPIKVLQPPGHSTSTHNISKPPTLAQTANKQKSVDLLADLGGDPFASTSQPAAQAGGFGQAPFGQATQQSPFGQPAQQAGFGQQQTPFTQAAFGQPAAQQGGFADFNQAFGGPAQSSQAFPDNTNKESFATSSSSGDLGDLFFSPQTSQQNDPFMPAQPAAGSAPSTNNFGAFESAFAPQSAPVPVVSSAPLNPTVQGLQGLSIANASPPSGGAAGSVGSSGGDKYAAFASLDSTPPQESASVNWSGGGGGGRSASGVIDWGGGGSSAAPPKTSSSSGFDWAGGMAKSSPQAFPGTASASATSLGTPSTSSSQLFGSAPFGAQQGAPQGNPFMAMSSSGATQPTSTMVNNPFLAGGTQGAPAQANGLFGMQPAGAPGMPAQNPMMMPGAGGAFNQQMPQQQPGANMQMNGRVGAGFPPQGQFGAAGGFGAMPQAQGVMPNQFAMGMPGGQQPQQTPQGGLGFGGAGMAAMAGLQFNKMGQPQQQPMGQFGAPQQPTPQGQQQMAAWGAAPNAVPQQNPMAPNPFMMQGGGGFGAQAALPPKSSNTSNPFL</sequence>
<feature type="compositionally biased region" description="Polar residues" evidence="6">
    <location>
        <begin position="468"/>
        <end position="486"/>
    </location>
</feature>
<feature type="compositionally biased region" description="Polar residues" evidence="6">
    <location>
        <begin position="181"/>
        <end position="195"/>
    </location>
</feature>
<dbReference type="RefSeq" id="XP_030837539.1">
    <property type="nucleotide sequence ID" value="XM_030981679.1"/>
</dbReference>
<organism evidence="8 9">
    <name type="scientific">Strongylocentrotus purpuratus</name>
    <name type="common">Purple sea urchin</name>
    <dbReference type="NCBI Taxonomy" id="7668"/>
    <lineage>
        <taxon>Eukaryota</taxon>
        <taxon>Metazoa</taxon>
        <taxon>Echinodermata</taxon>
        <taxon>Eleutherozoa</taxon>
        <taxon>Echinozoa</taxon>
        <taxon>Echinoidea</taxon>
        <taxon>Euechinoidea</taxon>
        <taxon>Echinacea</taxon>
        <taxon>Camarodonta</taxon>
        <taxon>Echinidea</taxon>
        <taxon>Strongylocentrotidae</taxon>
        <taxon>Strongylocentrotus</taxon>
    </lineage>
</organism>
<evidence type="ECO:0000256" key="5">
    <source>
        <dbReference type="PROSITE-ProRule" id="PRU00288"/>
    </source>
</evidence>
<dbReference type="GO" id="GO:0008270">
    <property type="term" value="F:zinc ion binding"/>
    <property type="evidence" value="ECO:0007669"/>
    <property type="project" value="UniProtKB-KW"/>
</dbReference>
<dbReference type="PANTHER" id="PTHR46134">
    <property type="entry name" value="DRONGO, ISOFORM F"/>
    <property type="match status" value="1"/>
</dbReference>
<evidence type="ECO:0000256" key="2">
    <source>
        <dbReference type="ARBA" id="ARBA00022737"/>
    </source>
</evidence>
<evidence type="ECO:0000313" key="9">
    <source>
        <dbReference type="Proteomes" id="UP000007110"/>
    </source>
</evidence>
<feature type="region of interest" description="Disordered" evidence="6">
    <location>
        <begin position="142"/>
        <end position="195"/>
    </location>
</feature>
<dbReference type="InterPro" id="IPR001164">
    <property type="entry name" value="ArfGAP_dom"/>
</dbReference>
<evidence type="ECO:0000256" key="4">
    <source>
        <dbReference type="ARBA" id="ARBA00022833"/>
    </source>
</evidence>
<dbReference type="OrthoDB" id="6036at2759"/>
<evidence type="ECO:0000256" key="3">
    <source>
        <dbReference type="ARBA" id="ARBA00022771"/>
    </source>
</evidence>
<dbReference type="GO" id="GO:0005096">
    <property type="term" value="F:GTPase activator activity"/>
    <property type="evidence" value="ECO:0007669"/>
    <property type="project" value="InterPro"/>
</dbReference>
<feature type="compositionally biased region" description="Low complexity" evidence="6">
    <location>
        <begin position="650"/>
        <end position="680"/>
    </location>
</feature>
<dbReference type="InterPro" id="IPR052248">
    <property type="entry name" value="Arf-GAP_FG-repeat_protein"/>
</dbReference>
<feature type="compositionally biased region" description="Polar residues" evidence="6">
    <location>
        <begin position="712"/>
        <end position="721"/>
    </location>
</feature>
<feature type="region of interest" description="Disordered" evidence="6">
    <location>
        <begin position="210"/>
        <end position="255"/>
    </location>
</feature>
<keyword evidence="2" id="KW-0677">Repeat</keyword>
<feature type="compositionally biased region" description="Polar residues" evidence="6">
    <location>
        <begin position="403"/>
        <end position="416"/>
    </location>
</feature>
<dbReference type="Pfam" id="PF01412">
    <property type="entry name" value="ArfGap"/>
    <property type="match status" value="1"/>
</dbReference>
<dbReference type="PRINTS" id="PR00405">
    <property type="entry name" value="REVINTRACTNG"/>
</dbReference>
<feature type="domain" description="Arf-GAP" evidence="7">
    <location>
        <begin position="9"/>
        <end position="133"/>
    </location>
</feature>
<feature type="region of interest" description="Disordered" evidence="6">
    <location>
        <begin position="273"/>
        <end position="339"/>
    </location>
</feature>
<evidence type="ECO:0000259" key="7">
    <source>
        <dbReference type="PROSITE" id="PS50115"/>
    </source>
</evidence>
<keyword evidence="1" id="KW-0479">Metal-binding</keyword>
<reference evidence="9" key="1">
    <citation type="submission" date="2015-02" db="EMBL/GenBank/DDBJ databases">
        <title>Genome sequencing for Strongylocentrotus purpuratus.</title>
        <authorList>
            <person name="Murali S."/>
            <person name="Liu Y."/>
            <person name="Vee V."/>
            <person name="English A."/>
            <person name="Wang M."/>
            <person name="Skinner E."/>
            <person name="Han Y."/>
            <person name="Muzny D.M."/>
            <person name="Worley K.C."/>
            <person name="Gibbs R.A."/>
        </authorList>
    </citation>
    <scope>NUCLEOTIDE SEQUENCE</scope>
</reference>
<dbReference type="GeneID" id="576314"/>
<feature type="compositionally biased region" description="Polar residues" evidence="6">
    <location>
        <begin position="285"/>
        <end position="307"/>
    </location>
</feature>
<dbReference type="SMART" id="SM00105">
    <property type="entry name" value="ArfGap"/>
    <property type="match status" value="1"/>
</dbReference>
<dbReference type="PROSITE" id="PS50115">
    <property type="entry name" value="ARFGAP"/>
    <property type="match status" value="1"/>
</dbReference>
<feature type="compositionally biased region" description="Gly residues" evidence="6">
    <location>
        <begin position="417"/>
        <end position="437"/>
    </location>
</feature>
<dbReference type="FunFam" id="1.10.220.150:FF:000005">
    <property type="entry name" value="Arf-GAP domain and FG repeat-containing protein 1"/>
    <property type="match status" value="1"/>
</dbReference>
<dbReference type="OMA" id="MVCKQIW"/>
<name>A0A7M7NLT2_STRPU</name>